<sequence length="71" mass="8267">MRDDYSHARLERSLLERSNSGFGKLVVRPDSVQHTWMLLENREYKLDDPRQSLQKERTAIVEAGKPGITKI</sequence>
<dbReference type="RefSeq" id="WP_130348326.1">
    <property type="nucleotide sequence ID" value="NZ_SGWQ01000015.1"/>
</dbReference>
<reference evidence="1 2" key="1">
    <citation type="submission" date="2019-02" db="EMBL/GenBank/DDBJ databases">
        <title>Genomic Encyclopedia of Type Strains, Phase IV (KMG-IV): sequencing the most valuable type-strain genomes for metagenomic binning, comparative biology and taxonomic classification.</title>
        <authorList>
            <person name="Goeker M."/>
        </authorList>
    </citation>
    <scope>NUCLEOTIDE SEQUENCE [LARGE SCALE GENOMIC DNA]</scope>
    <source>
        <strain evidence="1 2">DSM 101727</strain>
    </source>
</reference>
<evidence type="ECO:0000313" key="1">
    <source>
        <dbReference type="EMBL" id="RZS31183.1"/>
    </source>
</evidence>
<proteinExistence type="predicted"/>
<name>A0A4V2ERG0_9PSEU</name>
<keyword evidence="2" id="KW-1185">Reference proteome</keyword>
<dbReference type="EMBL" id="SGWQ01000015">
    <property type="protein sequence ID" value="RZS31183.1"/>
    <property type="molecule type" value="Genomic_DNA"/>
</dbReference>
<protein>
    <submittedName>
        <fullName evidence="1">Uncharacterized protein</fullName>
    </submittedName>
</protein>
<evidence type="ECO:0000313" key="2">
    <source>
        <dbReference type="Proteomes" id="UP000294257"/>
    </source>
</evidence>
<dbReference type="AlphaFoldDB" id="A0A4V2ERG0"/>
<gene>
    <name evidence="1" type="ORF">EV193_11562</name>
</gene>
<organism evidence="1 2">
    <name type="scientific">Herbihabitans rhizosphaerae</name>
    <dbReference type="NCBI Taxonomy" id="1872711"/>
    <lineage>
        <taxon>Bacteria</taxon>
        <taxon>Bacillati</taxon>
        <taxon>Actinomycetota</taxon>
        <taxon>Actinomycetes</taxon>
        <taxon>Pseudonocardiales</taxon>
        <taxon>Pseudonocardiaceae</taxon>
        <taxon>Herbihabitans</taxon>
    </lineage>
</organism>
<accession>A0A4V2ERG0</accession>
<comment type="caution">
    <text evidence="1">The sequence shown here is derived from an EMBL/GenBank/DDBJ whole genome shotgun (WGS) entry which is preliminary data.</text>
</comment>
<dbReference type="Proteomes" id="UP000294257">
    <property type="component" value="Unassembled WGS sequence"/>
</dbReference>